<gene>
    <name evidence="3" type="primary">uspF_2</name>
    <name evidence="4" type="ORF">K3718_14660</name>
    <name evidence="3" type="ORF">PHA8399_02415</name>
</gene>
<dbReference type="InterPro" id="IPR014729">
    <property type="entry name" value="Rossmann-like_a/b/a_fold"/>
</dbReference>
<dbReference type="EMBL" id="CP081051">
    <property type="protein sequence ID" value="UWQ40768.1"/>
    <property type="molecule type" value="Genomic_DNA"/>
</dbReference>
<dbReference type="Proteomes" id="UP000051326">
    <property type="component" value="Unassembled WGS sequence"/>
</dbReference>
<dbReference type="Gene3D" id="3.40.50.620">
    <property type="entry name" value="HUPs"/>
    <property type="match status" value="1"/>
</dbReference>
<dbReference type="EMBL" id="CYSR01000022">
    <property type="protein sequence ID" value="CUI00288.1"/>
    <property type="molecule type" value="Genomic_DNA"/>
</dbReference>
<keyword evidence="6" id="KW-1185">Reference proteome</keyword>
<feature type="domain" description="UspA" evidence="2">
    <location>
        <begin position="1"/>
        <end position="135"/>
    </location>
</feature>
<evidence type="ECO:0000313" key="6">
    <source>
        <dbReference type="Proteomes" id="UP001058514"/>
    </source>
</evidence>
<comment type="similarity">
    <text evidence="1">Belongs to the universal stress protein A family.</text>
</comment>
<name>A0A0P1HA33_9RHOB</name>
<accession>A0A0P1HA33</accession>
<evidence type="ECO:0000313" key="3">
    <source>
        <dbReference type="EMBL" id="CUI00288.1"/>
    </source>
</evidence>
<dbReference type="CDD" id="cd00293">
    <property type="entry name" value="USP-like"/>
    <property type="match status" value="1"/>
</dbReference>
<organism evidence="3 5">
    <name type="scientific">Leisingera aquaemixtae</name>
    <dbReference type="NCBI Taxonomy" id="1396826"/>
    <lineage>
        <taxon>Bacteria</taxon>
        <taxon>Pseudomonadati</taxon>
        <taxon>Pseudomonadota</taxon>
        <taxon>Alphaproteobacteria</taxon>
        <taxon>Rhodobacterales</taxon>
        <taxon>Roseobacteraceae</taxon>
        <taxon>Leisingera</taxon>
    </lineage>
</organism>
<proteinExistence type="inferred from homology"/>
<sequence>MYHNVLVPISFDPERDITGPLKVARLLSAPGAKVTLLHVIEQVPAYAISYVPADFMEDTRQALQAELDGLAQTLPNAEGVLVEGHSGRTILDWAEQNKPDLIILASHRPSMQDFLWGSTSGHVVRHAACAVHVVR</sequence>
<dbReference type="PANTHER" id="PTHR46268:SF6">
    <property type="entry name" value="UNIVERSAL STRESS PROTEIN UP12"/>
    <property type="match status" value="1"/>
</dbReference>
<dbReference type="PANTHER" id="PTHR46268">
    <property type="entry name" value="STRESS RESPONSE PROTEIN NHAX"/>
    <property type="match status" value="1"/>
</dbReference>
<evidence type="ECO:0000256" key="1">
    <source>
        <dbReference type="ARBA" id="ARBA00008791"/>
    </source>
</evidence>
<dbReference type="InterPro" id="IPR006016">
    <property type="entry name" value="UspA"/>
</dbReference>
<reference evidence="3 5" key="1">
    <citation type="submission" date="2015-09" db="EMBL/GenBank/DDBJ databases">
        <authorList>
            <consortium name="Swine Surveillance"/>
        </authorList>
    </citation>
    <scope>NUCLEOTIDE SEQUENCE [LARGE SCALE GENOMIC DNA]</scope>
    <source>
        <strain evidence="3 5">CECT 8399</strain>
    </source>
</reference>
<evidence type="ECO:0000313" key="4">
    <source>
        <dbReference type="EMBL" id="UWQ40768.1"/>
    </source>
</evidence>
<dbReference type="Pfam" id="PF00582">
    <property type="entry name" value="Usp"/>
    <property type="match status" value="1"/>
</dbReference>
<evidence type="ECO:0000313" key="5">
    <source>
        <dbReference type="Proteomes" id="UP000051326"/>
    </source>
</evidence>
<dbReference type="Proteomes" id="UP001058514">
    <property type="component" value="Chromosome"/>
</dbReference>
<dbReference type="AlphaFoldDB" id="A0A0P1HA33"/>
<protein>
    <submittedName>
        <fullName evidence="3 4">Universal stress protein</fullName>
    </submittedName>
</protein>
<dbReference type="RefSeq" id="WP_058286377.1">
    <property type="nucleotide sequence ID" value="NZ_CP041159.1"/>
</dbReference>
<dbReference type="STRING" id="1396826.PHA8399_02415"/>
<dbReference type="SUPFAM" id="SSF52402">
    <property type="entry name" value="Adenine nucleotide alpha hydrolases-like"/>
    <property type="match status" value="1"/>
</dbReference>
<evidence type="ECO:0000259" key="2">
    <source>
        <dbReference type="Pfam" id="PF00582"/>
    </source>
</evidence>
<reference evidence="4" key="2">
    <citation type="submission" date="2021-08" db="EMBL/GenBank/DDBJ databases">
        <authorList>
            <person name="Nwanade C."/>
            <person name="Wang M."/>
            <person name="Masoudi A."/>
            <person name="Yu Z."/>
            <person name="Liu J."/>
        </authorList>
    </citation>
    <scope>NUCLEOTIDE SEQUENCE</scope>
    <source>
        <strain evidence="4">S166</strain>
    </source>
</reference>